<dbReference type="InterPro" id="IPR036259">
    <property type="entry name" value="MFS_trans_sf"/>
</dbReference>
<feature type="transmembrane region" description="Helical" evidence="1">
    <location>
        <begin position="292"/>
        <end position="311"/>
    </location>
</feature>
<dbReference type="GO" id="GO:0005886">
    <property type="term" value="C:plasma membrane"/>
    <property type="evidence" value="ECO:0007669"/>
    <property type="project" value="TreeGrafter"/>
</dbReference>
<keyword evidence="3" id="KW-1185">Reference proteome</keyword>
<dbReference type="GO" id="GO:0006814">
    <property type="term" value="P:sodium ion transport"/>
    <property type="evidence" value="ECO:0007669"/>
    <property type="project" value="InterPro"/>
</dbReference>
<sequence length="464" mass="51518">MMSKWRVRIGYGMGDLGCNLVFSTMASYLMVFYTDVFGIAAAAAGTMMLVTKFIDAMTDTMMGIIVDHTHTRWGQGRPYFLIGAIPFAIFTFLTFYIPDFDATGKLIWAYVTYCLLCTAYTVVNIPLNTIVPRLTSDIHERDILVSTRMICAMIGTAIVMSITAPLVDFFGAGDEAQGYLVTMTLYGIVAMFIFFFTFSSTKEVVPPTVNNAHMSLKDSFKGLTGQAWILFFLNLFYFSLYVVRNTTVIYYFKYNLDRSDLLALVGLLGILSGLPMLLALPSLETRFKKRSLMFFSVALYIAGDLLIYFGQSSIFCLLAGLVITGLGIYGIFGVTFAMQPDVIDYSEYKKNQSVAGLIAAFQGFFVKGGMGLTSFVVGLFLNMGGYVPNAVQSASALSAIETCFIWIPIALCAIIAALIYFYKLDYIRTDMTAELDLRRQILAGQSETPDIIQAMPQYDPEARR</sequence>
<dbReference type="PATRIC" id="fig|500635.8.peg.515"/>
<dbReference type="GO" id="GO:0008643">
    <property type="term" value="P:carbohydrate transport"/>
    <property type="evidence" value="ECO:0007669"/>
    <property type="project" value="InterPro"/>
</dbReference>
<dbReference type="Gene3D" id="1.20.1250.20">
    <property type="entry name" value="MFS general substrate transporter like domains"/>
    <property type="match status" value="1"/>
</dbReference>
<feature type="transmembrane region" description="Helical" evidence="1">
    <location>
        <begin position="37"/>
        <end position="58"/>
    </location>
</feature>
<feature type="transmembrane region" description="Helical" evidence="1">
    <location>
        <begin position="261"/>
        <end position="280"/>
    </location>
</feature>
<dbReference type="InterPro" id="IPR039672">
    <property type="entry name" value="MFS_2"/>
</dbReference>
<dbReference type="AlphaFoldDB" id="C9KLR7"/>
<evidence type="ECO:0000256" key="1">
    <source>
        <dbReference type="SAM" id="Phobius"/>
    </source>
</evidence>
<dbReference type="CDD" id="cd17332">
    <property type="entry name" value="MFS_MelB_like"/>
    <property type="match status" value="1"/>
</dbReference>
<dbReference type="STRING" id="500635.MITSMUL_04151"/>
<feature type="transmembrane region" description="Helical" evidence="1">
    <location>
        <begin position="12"/>
        <end position="31"/>
    </location>
</feature>
<keyword evidence="1" id="KW-1133">Transmembrane helix</keyword>
<evidence type="ECO:0000313" key="2">
    <source>
        <dbReference type="EMBL" id="EEX69081.1"/>
    </source>
</evidence>
<feature type="transmembrane region" description="Helical" evidence="1">
    <location>
        <begin position="357"/>
        <end position="384"/>
    </location>
</feature>
<feature type="transmembrane region" description="Helical" evidence="1">
    <location>
        <begin position="110"/>
        <end position="131"/>
    </location>
</feature>
<feature type="transmembrane region" description="Helical" evidence="1">
    <location>
        <begin position="220"/>
        <end position="241"/>
    </location>
</feature>
<protein>
    <submittedName>
        <fullName evidence="2">Transporter, major facilitator family protein</fullName>
    </submittedName>
</protein>
<dbReference type="eggNOG" id="COG2211">
    <property type="taxonomic scope" value="Bacteria"/>
</dbReference>
<feature type="transmembrane region" description="Helical" evidence="1">
    <location>
        <begin position="179"/>
        <end position="199"/>
    </location>
</feature>
<feature type="transmembrane region" description="Helical" evidence="1">
    <location>
        <begin position="143"/>
        <end position="167"/>
    </location>
</feature>
<organism evidence="2 3">
    <name type="scientific">Mitsuokella multacida DSM 20544</name>
    <dbReference type="NCBI Taxonomy" id="500635"/>
    <lineage>
        <taxon>Bacteria</taxon>
        <taxon>Bacillati</taxon>
        <taxon>Bacillota</taxon>
        <taxon>Negativicutes</taxon>
        <taxon>Selenomonadales</taxon>
        <taxon>Selenomonadaceae</taxon>
        <taxon>Mitsuokella</taxon>
    </lineage>
</organism>
<dbReference type="GO" id="GO:0015293">
    <property type="term" value="F:symporter activity"/>
    <property type="evidence" value="ECO:0007669"/>
    <property type="project" value="InterPro"/>
</dbReference>
<dbReference type="Proteomes" id="UP000003671">
    <property type="component" value="Unassembled WGS sequence"/>
</dbReference>
<dbReference type="EMBL" id="ABWK02000012">
    <property type="protein sequence ID" value="EEX69081.1"/>
    <property type="molecule type" value="Genomic_DNA"/>
</dbReference>
<dbReference type="GeneID" id="93481223"/>
<feature type="transmembrane region" description="Helical" evidence="1">
    <location>
        <begin position="79"/>
        <end position="98"/>
    </location>
</feature>
<keyword evidence="1" id="KW-0812">Transmembrane</keyword>
<accession>C9KLR7</accession>
<feature type="transmembrane region" description="Helical" evidence="1">
    <location>
        <begin position="404"/>
        <end position="422"/>
    </location>
</feature>
<dbReference type="SUPFAM" id="SSF103473">
    <property type="entry name" value="MFS general substrate transporter"/>
    <property type="match status" value="1"/>
</dbReference>
<comment type="caution">
    <text evidence="2">The sequence shown here is derived from an EMBL/GenBank/DDBJ whole genome shotgun (WGS) entry which is preliminary data.</text>
</comment>
<evidence type="ECO:0000313" key="3">
    <source>
        <dbReference type="Proteomes" id="UP000003671"/>
    </source>
</evidence>
<dbReference type="NCBIfam" id="TIGR00792">
    <property type="entry name" value="gph"/>
    <property type="match status" value="1"/>
</dbReference>
<dbReference type="InterPro" id="IPR001927">
    <property type="entry name" value="Na/Gal_symport"/>
</dbReference>
<keyword evidence="1" id="KW-0472">Membrane</keyword>
<reference evidence="2" key="1">
    <citation type="submission" date="2009-09" db="EMBL/GenBank/DDBJ databases">
        <authorList>
            <person name="Weinstock G."/>
            <person name="Sodergren E."/>
            <person name="Clifton S."/>
            <person name="Fulton L."/>
            <person name="Fulton B."/>
            <person name="Courtney L."/>
            <person name="Fronick C."/>
            <person name="Harrison M."/>
            <person name="Strong C."/>
            <person name="Farmer C."/>
            <person name="Delahaunty K."/>
            <person name="Markovic C."/>
            <person name="Hall O."/>
            <person name="Minx P."/>
            <person name="Tomlinson C."/>
            <person name="Mitreva M."/>
            <person name="Nelson J."/>
            <person name="Hou S."/>
            <person name="Wollam A."/>
            <person name="Pepin K.H."/>
            <person name="Johnson M."/>
            <person name="Bhonagiri V."/>
            <person name="Nash W.E."/>
            <person name="Warren W."/>
            <person name="Chinwalla A."/>
            <person name="Mardis E.R."/>
            <person name="Wilson R.K."/>
        </authorList>
    </citation>
    <scope>NUCLEOTIDE SEQUENCE [LARGE SCALE GENOMIC DNA]</scope>
    <source>
        <strain evidence="2">DSM 20544</strain>
    </source>
</reference>
<feature type="transmembrane region" description="Helical" evidence="1">
    <location>
        <begin position="317"/>
        <end position="337"/>
    </location>
</feature>
<dbReference type="HOGENOM" id="CLU_027408_0_2_9"/>
<dbReference type="RefSeq" id="WP_005840616.1">
    <property type="nucleotide sequence ID" value="NZ_GG697141.2"/>
</dbReference>
<dbReference type="PANTHER" id="PTHR11328:SF24">
    <property type="entry name" value="MAJOR FACILITATOR SUPERFAMILY (MFS) PROFILE DOMAIN-CONTAINING PROTEIN"/>
    <property type="match status" value="1"/>
</dbReference>
<proteinExistence type="predicted"/>
<dbReference type="Pfam" id="PF13347">
    <property type="entry name" value="MFS_2"/>
    <property type="match status" value="1"/>
</dbReference>
<name>C9KLR7_9FIRM</name>
<dbReference type="PANTHER" id="PTHR11328">
    <property type="entry name" value="MAJOR FACILITATOR SUPERFAMILY DOMAIN-CONTAINING PROTEIN"/>
    <property type="match status" value="1"/>
</dbReference>
<gene>
    <name evidence="2" type="ORF">MITSMUL_04151</name>
</gene>